<evidence type="ECO:0000259" key="5">
    <source>
        <dbReference type="Pfam" id="PF12698"/>
    </source>
</evidence>
<dbReference type="PANTHER" id="PTHR43077:SF5">
    <property type="entry name" value="PHAGE INFECTION PROTEIN"/>
    <property type="match status" value="1"/>
</dbReference>
<evidence type="ECO:0000313" key="7">
    <source>
        <dbReference type="Proteomes" id="UP001203665"/>
    </source>
</evidence>
<gene>
    <name evidence="6" type="ORF">NDM98_18750</name>
</gene>
<dbReference type="InterPro" id="IPR013525">
    <property type="entry name" value="ABC2_TM"/>
</dbReference>
<keyword evidence="7" id="KW-1185">Reference proteome</keyword>
<comment type="caution">
    <text evidence="6">The sequence shown here is derived from an EMBL/GenBank/DDBJ whole genome shotgun (WGS) entry which is preliminary data.</text>
</comment>
<keyword evidence="2" id="KW-0812">Transmembrane</keyword>
<evidence type="ECO:0000256" key="4">
    <source>
        <dbReference type="ARBA" id="ARBA00023136"/>
    </source>
</evidence>
<dbReference type="NCBIfam" id="TIGR03061">
    <property type="entry name" value="pip_yhgE_Nterm"/>
    <property type="match status" value="1"/>
</dbReference>
<dbReference type="RefSeq" id="WP_251610876.1">
    <property type="nucleotide sequence ID" value="NZ_JAMQJY010000003.1"/>
</dbReference>
<dbReference type="Proteomes" id="UP001203665">
    <property type="component" value="Unassembled WGS sequence"/>
</dbReference>
<evidence type="ECO:0000256" key="2">
    <source>
        <dbReference type="ARBA" id="ARBA00022692"/>
    </source>
</evidence>
<evidence type="ECO:0000313" key="6">
    <source>
        <dbReference type="EMBL" id="MCM2677271.1"/>
    </source>
</evidence>
<sequence length="267" mass="29361">MNMIKAEWKKLLTNRKLLVVVLALLIIPSMYAGIFLASSWDPYGNADQLPVAIVNEDQAVEYEGETLQIGQDLIENLEDNDSLDWHMPNRDEAMEGLENGDYYMVVVIPDTFSEHASTVLDDHPQKMNLEYYTSGGQNYIAQKISESAAKELNQEIAETVTKEYAETMFTKLDEVGDGFQDGSDGATELKDGNQKLEDNLQKIADSTVTFQDGANSAEEGGEKLEVNVGTAASGASDLAEGIHSYTEGVGSLNSGLQQYTAWSKRLK</sequence>
<comment type="subcellular location">
    <subcellularLocation>
        <location evidence="1">Membrane</location>
        <topology evidence="1">Multi-pass membrane protein</topology>
    </subcellularLocation>
</comment>
<dbReference type="Pfam" id="PF12698">
    <property type="entry name" value="ABC2_membrane_3"/>
    <property type="match status" value="1"/>
</dbReference>
<reference evidence="6" key="1">
    <citation type="submission" date="2022-06" db="EMBL/GenBank/DDBJ databases">
        <title>Alkalicoccobacillus porphyridii sp. nov., isolated from a marine red alga, Porphyridium purpureum and reclassification of Shouchella plakortidis and Shouchella gibsonii as Alkalicoccobacillus plakortidis comb. nov. and Alkalicoccobacillus gibsonii comb. nov.</title>
        <authorList>
            <person name="Kim K.H."/>
            <person name="Lee J.K."/>
            <person name="Han D.M."/>
            <person name="Baek J.H."/>
            <person name="Jeon C.O."/>
        </authorList>
    </citation>
    <scope>NUCLEOTIDE SEQUENCE</scope>
    <source>
        <strain evidence="6">DSM 19153</strain>
    </source>
</reference>
<keyword evidence="4" id="KW-0472">Membrane</keyword>
<dbReference type="Gene3D" id="3.40.1710.10">
    <property type="entry name" value="abc type-2 transporter like domain"/>
    <property type="match status" value="1"/>
</dbReference>
<dbReference type="InterPro" id="IPR017500">
    <property type="entry name" value="Phage_infect_YhgE_N"/>
</dbReference>
<keyword evidence="3" id="KW-1133">Transmembrane helix</keyword>
<evidence type="ECO:0000256" key="1">
    <source>
        <dbReference type="ARBA" id="ARBA00004141"/>
    </source>
</evidence>
<dbReference type="PANTHER" id="PTHR43077">
    <property type="entry name" value="TRANSPORT PERMEASE YVFS-RELATED"/>
    <property type="match status" value="1"/>
</dbReference>
<proteinExistence type="predicted"/>
<accession>A0ABT0XMZ6</accession>
<feature type="domain" description="ABC-2 type transporter transmembrane" evidence="5">
    <location>
        <begin position="18"/>
        <end position="163"/>
    </location>
</feature>
<dbReference type="InterPro" id="IPR051328">
    <property type="entry name" value="T7SS_ABC-Transporter"/>
</dbReference>
<dbReference type="EMBL" id="JAMQJY010000003">
    <property type="protein sequence ID" value="MCM2677271.1"/>
    <property type="molecule type" value="Genomic_DNA"/>
</dbReference>
<organism evidence="6 7">
    <name type="scientific">Alkalicoccobacillus plakortidis</name>
    <dbReference type="NCBI Taxonomy" id="444060"/>
    <lineage>
        <taxon>Bacteria</taxon>
        <taxon>Bacillati</taxon>
        <taxon>Bacillota</taxon>
        <taxon>Bacilli</taxon>
        <taxon>Bacillales</taxon>
        <taxon>Bacillaceae</taxon>
        <taxon>Alkalicoccobacillus</taxon>
    </lineage>
</organism>
<evidence type="ECO:0000256" key="3">
    <source>
        <dbReference type="ARBA" id="ARBA00022989"/>
    </source>
</evidence>
<name>A0ABT0XMZ6_9BACI</name>
<protein>
    <submittedName>
        <fullName evidence="6">YhgE/Pip family protein</fullName>
    </submittedName>
</protein>